<evidence type="ECO:0000256" key="1">
    <source>
        <dbReference type="SAM" id="MobiDB-lite"/>
    </source>
</evidence>
<evidence type="ECO:0000313" key="2">
    <source>
        <dbReference type="EMBL" id="KJR80799.1"/>
    </source>
</evidence>
<dbReference type="VEuPathDB" id="FungiDB:SPSK_05648"/>
<proteinExistence type="predicted"/>
<reference evidence="2 3" key="1">
    <citation type="journal article" date="2014" name="BMC Genomics">
        <title>Comparative genomics of the major fungal agents of human and animal Sporotrichosis: Sporothrix schenckii and Sporothrix brasiliensis.</title>
        <authorList>
            <person name="Teixeira M.M."/>
            <person name="de Almeida L.G."/>
            <person name="Kubitschek-Barreira P."/>
            <person name="Alves F.L."/>
            <person name="Kioshima E.S."/>
            <person name="Abadio A.K."/>
            <person name="Fernandes L."/>
            <person name="Derengowski L.S."/>
            <person name="Ferreira K.S."/>
            <person name="Souza R.C."/>
            <person name="Ruiz J.C."/>
            <person name="de Andrade N.C."/>
            <person name="Paes H.C."/>
            <person name="Nicola A.M."/>
            <person name="Albuquerque P."/>
            <person name="Gerber A.L."/>
            <person name="Martins V.P."/>
            <person name="Peconick L.D."/>
            <person name="Neto A.V."/>
            <person name="Chaucanez C.B."/>
            <person name="Silva P.A."/>
            <person name="Cunha O.L."/>
            <person name="de Oliveira F.F."/>
            <person name="dos Santos T.C."/>
            <person name="Barros A.L."/>
            <person name="Soares M.A."/>
            <person name="de Oliveira L.M."/>
            <person name="Marini M.M."/>
            <person name="Villalobos-Duno H."/>
            <person name="Cunha M.M."/>
            <person name="de Hoog S."/>
            <person name="da Silveira J.F."/>
            <person name="Henrissat B."/>
            <person name="Nino-Vega G.A."/>
            <person name="Cisalpino P.S."/>
            <person name="Mora-Montes H.M."/>
            <person name="Almeida S.R."/>
            <person name="Stajich J.E."/>
            <person name="Lopes-Bezerra L.M."/>
            <person name="Vasconcelos A.T."/>
            <person name="Felipe M.S."/>
        </authorList>
    </citation>
    <scope>NUCLEOTIDE SEQUENCE [LARGE SCALE GENOMIC DNA]</scope>
    <source>
        <strain evidence="2 3">1099-18</strain>
    </source>
</reference>
<dbReference type="RefSeq" id="XP_016583475.1">
    <property type="nucleotide sequence ID" value="XM_016732390.1"/>
</dbReference>
<gene>
    <name evidence="2" type="ORF">SPSK_05648</name>
</gene>
<dbReference type="Proteomes" id="UP000033710">
    <property type="component" value="Unassembled WGS sequence"/>
</dbReference>
<dbReference type="EMBL" id="AXCR01000012">
    <property type="protein sequence ID" value="KJR80799.1"/>
    <property type="molecule type" value="Genomic_DNA"/>
</dbReference>
<dbReference type="AlphaFoldDB" id="A0A0F2LVC9"/>
<sequence length="149" mass="17854">MGQHGERVDRGERWIGQSVRSRLAKAEAEKSRYRLVDGSKDTKCGNALFLKQDEGTGWPDVYAKHQDKGRNRRAERRGRKRYEKAKGRRDTACKVRRAREVPADAVFWLVVREVWRMLERDVLVERRRRSQWCLRRRRMYLRVLTVDGR</sequence>
<feature type="compositionally biased region" description="Basic residues" evidence="1">
    <location>
        <begin position="70"/>
        <end position="83"/>
    </location>
</feature>
<dbReference type="GeneID" id="27667667"/>
<organism evidence="2 3">
    <name type="scientific">Sporothrix schenckii 1099-18</name>
    <dbReference type="NCBI Taxonomy" id="1397361"/>
    <lineage>
        <taxon>Eukaryota</taxon>
        <taxon>Fungi</taxon>
        <taxon>Dikarya</taxon>
        <taxon>Ascomycota</taxon>
        <taxon>Pezizomycotina</taxon>
        <taxon>Sordariomycetes</taxon>
        <taxon>Sordariomycetidae</taxon>
        <taxon>Ophiostomatales</taxon>
        <taxon>Ophiostomataceae</taxon>
        <taxon>Sporothrix</taxon>
    </lineage>
</organism>
<comment type="caution">
    <text evidence="2">The sequence shown here is derived from an EMBL/GenBank/DDBJ whole genome shotgun (WGS) entry which is preliminary data.</text>
</comment>
<accession>A0A0F2LVC9</accession>
<evidence type="ECO:0000313" key="3">
    <source>
        <dbReference type="Proteomes" id="UP000033710"/>
    </source>
</evidence>
<protein>
    <submittedName>
        <fullName evidence="2">Uncharacterized protein</fullName>
    </submittedName>
</protein>
<reference evidence="2 3" key="2">
    <citation type="journal article" date="2015" name="Eukaryot. Cell">
        <title>Asexual propagation of a virulent clone complex in a human and feline outbreak of sporotrichosis.</title>
        <authorList>
            <person name="Teixeira Mde M."/>
            <person name="Rodrigues A.M."/>
            <person name="Tsui C.K."/>
            <person name="de Almeida L.G."/>
            <person name="Van Diepeningen A.D."/>
            <person name="van den Ende B.G."/>
            <person name="Fernandes G.F."/>
            <person name="Kano R."/>
            <person name="Hamelin R.C."/>
            <person name="Lopes-Bezerra L.M."/>
            <person name="Vasconcelos A.T."/>
            <person name="de Hoog S."/>
            <person name="de Camargo Z.P."/>
            <person name="Felipe M.S."/>
        </authorList>
    </citation>
    <scope>NUCLEOTIDE SEQUENCE [LARGE SCALE GENOMIC DNA]</scope>
    <source>
        <strain evidence="2 3">1099-18</strain>
    </source>
</reference>
<feature type="region of interest" description="Disordered" evidence="1">
    <location>
        <begin position="60"/>
        <end position="88"/>
    </location>
</feature>
<dbReference type="KEGG" id="ssck:SPSK_05648"/>
<name>A0A0F2LVC9_SPOSC</name>